<proteinExistence type="predicted"/>
<dbReference type="EMBL" id="MHST01000001">
    <property type="protein sequence ID" value="OHA50086.1"/>
    <property type="molecule type" value="Genomic_DNA"/>
</dbReference>
<dbReference type="Pfam" id="PF13177">
    <property type="entry name" value="DNA_pol3_delta2"/>
    <property type="match status" value="1"/>
</dbReference>
<dbReference type="STRING" id="1802363.A2682_03275"/>
<dbReference type="GO" id="GO:0006261">
    <property type="term" value="P:DNA-templated DNA replication"/>
    <property type="evidence" value="ECO:0007669"/>
    <property type="project" value="TreeGrafter"/>
</dbReference>
<dbReference type="PANTHER" id="PTHR11669:SF8">
    <property type="entry name" value="DNA POLYMERASE III SUBUNIT DELTA"/>
    <property type="match status" value="1"/>
</dbReference>
<dbReference type="SUPFAM" id="SSF52540">
    <property type="entry name" value="P-loop containing nucleoside triphosphate hydrolases"/>
    <property type="match status" value="1"/>
</dbReference>
<dbReference type="AlphaFoldDB" id="A0A1G2PP43"/>
<evidence type="ECO:0000313" key="2">
    <source>
        <dbReference type="Proteomes" id="UP000178690"/>
    </source>
</evidence>
<evidence type="ECO:0000313" key="1">
    <source>
        <dbReference type="EMBL" id="OHA50086.1"/>
    </source>
</evidence>
<dbReference type="InterPro" id="IPR050238">
    <property type="entry name" value="DNA_Rep/Repair_Clamp_Loader"/>
</dbReference>
<dbReference type="Gene3D" id="3.40.50.300">
    <property type="entry name" value="P-loop containing nucleotide triphosphate hydrolases"/>
    <property type="match status" value="1"/>
</dbReference>
<dbReference type="Proteomes" id="UP000178690">
    <property type="component" value="Unassembled WGS sequence"/>
</dbReference>
<dbReference type="PANTHER" id="PTHR11669">
    <property type="entry name" value="REPLICATION FACTOR C / DNA POLYMERASE III GAMMA-TAU SUBUNIT"/>
    <property type="match status" value="1"/>
</dbReference>
<sequence length="347" mass="38185">MLLSLHFSFLPLRFSLFTLRFTGGGVFFRMEGVSRVAPWFIGNRQAIEGLERALVPGHRARGAHAFLFFGPEEVGKCRIALTLTRTLLDQVDEPGEPEEGFAHPDFLVVAAAGDAGKRPLIGIEQARMVRSFLASTPFTAARKVVLIDGAEYFSVEAANALLKTLEEPPDESVLFLIAHETARVLPTIRSRTLSVRFALVSDEELRLGLIARGYSRDAADEAVSLADGKPGRALRLLGDAAALVTFRRRREAVLKLLSASRLERFAFVARAAKTDSTAFRLLPQWWMPVLRNIISTGVAEKRRRAVLMLRGLFEADRLLSTTNANPELILETALMNGASSSILNSQS</sequence>
<reference evidence="1 2" key="1">
    <citation type="journal article" date="2016" name="Nat. Commun.">
        <title>Thousands of microbial genomes shed light on interconnected biogeochemical processes in an aquifer system.</title>
        <authorList>
            <person name="Anantharaman K."/>
            <person name="Brown C.T."/>
            <person name="Hug L.A."/>
            <person name="Sharon I."/>
            <person name="Castelle C.J."/>
            <person name="Probst A.J."/>
            <person name="Thomas B.C."/>
            <person name="Singh A."/>
            <person name="Wilkins M.J."/>
            <person name="Karaoz U."/>
            <person name="Brodie E.L."/>
            <person name="Williams K.H."/>
            <person name="Hubbard S.S."/>
            <person name="Banfield J.F."/>
        </authorList>
    </citation>
    <scope>NUCLEOTIDE SEQUENCE [LARGE SCALE GENOMIC DNA]</scope>
    <source>
        <strain evidence="2">RIFCSPHIGHO2_01_FULL_58_15</strain>
    </source>
</reference>
<name>A0A1G2PP43_TERXR</name>
<accession>A0A1G2PP43</accession>
<protein>
    <recommendedName>
        <fullName evidence="3">DNA polymerase III subunit delta</fullName>
    </recommendedName>
</protein>
<evidence type="ECO:0008006" key="3">
    <source>
        <dbReference type="Google" id="ProtNLM"/>
    </source>
</evidence>
<gene>
    <name evidence="1" type="ORF">A2682_03275</name>
</gene>
<dbReference type="InterPro" id="IPR027417">
    <property type="entry name" value="P-loop_NTPase"/>
</dbReference>
<comment type="caution">
    <text evidence="1">The sequence shown here is derived from an EMBL/GenBank/DDBJ whole genome shotgun (WGS) entry which is preliminary data.</text>
</comment>
<organism evidence="1 2">
    <name type="scientific">Terrybacteria sp. (strain RIFCSPHIGHO2_01_FULL_58_15)</name>
    <dbReference type="NCBI Taxonomy" id="1802363"/>
    <lineage>
        <taxon>Bacteria</taxon>
        <taxon>Candidatus Terryibacteriota</taxon>
    </lineage>
</organism>